<protein>
    <submittedName>
        <fullName evidence="3">Uncharacterized protein</fullName>
    </submittedName>
</protein>
<accession>A0ABD1Y0Z7</accession>
<dbReference type="Proteomes" id="UP001605036">
    <property type="component" value="Unassembled WGS sequence"/>
</dbReference>
<evidence type="ECO:0000313" key="3">
    <source>
        <dbReference type="EMBL" id="KAL2620412.1"/>
    </source>
</evidence>
<dbReference type="EMBL" id="JBHFFA010000006">
    <property type="protein sequence ID" value="KAL2620412.1"/>
    <property type="molecule type" value="Genomic_DNA"/>
</dbReference>
<name>A0ABD1Y0Z7_9MARC</name>
<evidence type="ECO:0000256" key="1">
    <source>
        <dbReference type="SAM" id="Coils"/>
    </source>
</evidence>
<gene>
    <name evidence="3" type="ORF">R1flu_000617</name>
</gene>
<keyword evidence="1" id="KW-0175">Coiled coil</keyword>
<feature type="coiled-coil region" evidence="1">
    <location>
        <begin position="319"/>
        <end position="430"/>
    </location>
</feature>
<proteinExistence type="predicted"/>
<sequence>MDEATGRRRTRIIDHLGRDEADEAAGRRRTRISDCLERDEAAGQSWTRQNSFRTRLNAHLNIRNPILCNPRDNWCRVFEENTDAEGDHLLVKDARGGTNVIGWNKIAVIFGAKHNDLEDFRSIKVMHTTLDKYNPRAYLPASVEHHPNKKLVSGQPYEEVLYYKDAAPYGPTYCLMTTVAELFWSAGRSNRFLTPMILAYLCGLHGHGYNWAKAICMVFGTKFTSCSPEHATMRRCQLPEEIPIASPEQAVSTRRPRAEDKQPEEFVPASPEQPVSSQRPEDIPIASPKQPVSSKRPRAKDKEHGLPSKKKNKRHIAAIDTWKQEYEVELSKVRELQATNDGLRGQLAAKDAAKSEVHALARTEVQCELEELKRSVTELEDFKRSVTHLQKLALVQTQLEETKRSSEASNKRLEEEASRLREALAAKDSVVQVLENAHHKEISTLKATCRKYKTSLDGEIGTNADLHTRLLNLQDELNTSKYTQEQAL</sequence>
<organism evidence="3 4">
    <name type="scientific">Riccia fluitans</name>
    <dbReference type="NCBI Taxonomy" id="41844"/>
    <lineage>
        <taxon>Eukaryota</taxon>
        <taxon>Viridiplantae</taxon>
        <taxon>Streptophyta</taxon>
        <taxon>Embryophyta</taxon>
        <taxon>Marchantiophyta</taxon>
        <taxon>Marchantiopsida</taxon>
        <taxon>Marchantiidae</taxon>
        <taxon>Marchantiales</taxon>
        <taxon>Ricciaceae</taxon>
        <taxon>Riccia</taxon>
    </lineage>
</organism>
<dbReference type="AlphaFoldDB" id="A0ABD1Y0Z7"/>
<feature type="region of interest" description="Disordered" evidence="2">
    <location>
        <begin position="242"/>
        <end position="313"/>
    </location>
</feature>
<comment type="caution">
    <text evidence="3">The sequence shown here is derived from an EMBL/GenBank/DDBJ whole genome shotgun (WGS) entry which is preliminary data.</text>
</comment>
<evidence type="ECO:0000313" key="4">
    <source>
        <dbReference type="Proteomes" id="UP001605036"/>
    </source>
</evidence>
<keyword evidence="4" id="KW-1185">Reference proteome</keyword>
<evidence type="ECO:0000256" key="2">
    <source>
        <dbReference type="SAM" id="MobiDB-lite"/>
    </source>
</evidence>
<reference evidence="3 4" key="1">
    <citation type="submission" date="2024-09" db="EMBL/GenBank/DDBJ databases">
        <title>Chromosome-scale assembly of Riccia fluitans.</title>
        <authorList>
            <person name="Paukszto L."/>
            <person name="Sawicki J."/>
            <person name="Karawczyk K."/>
            <person name="Piernik-Szablinska J."/>
            <person name="Szczecinska M."/>
            <person name="Mazdziarz M."/>
        </authorList>
    </citation>
    <scope>NUCLEOTIDE SEQUENCE [LARGE SCALE GENOMIC DNA]</scope>
    <source>
        <strain evidence="3">Rf_01</strain>
        <tissue evidence="3">Aerial parts of the thallus</tissue>
    </source>
</reference>